<dbReference type="PANTHER" id="PTHR22916">
    <property type="entry name" value="GLYCOSYLTRANSFERASE"/>
    <property type="match status" value="1"/>
</dbReference>
<sequence length="333" mass="38536">MLKLTIVIPNYNGGENLKRAIESCGTIKIPENDYEILIVDNKSTDNSIKIANEMKIKFTNIRIVQNEKNLGRIQNWNISIEKAKGKYLIFLFANDLINEKNNIHESLQNLDSDQTISICMSALLKKEKSRQYIKKAYFDKIIKCSSKKFALNCLNRGLLPFGPIQSIIYRLDDIMDNKNKFLEEFPINADEIFSFEEACKRENIAFNPHPQITWDLTQSRFHGKVKIEEEFKEHSDTIEIIKNKTNLDVNYGLISTYRAINLIKFSAKNFQRKNGKKEAITHLLSKIKESGTFFNTDKILIKTLFDKLKNSDKDADDLLHKLIITSCIDESKN</sequence>
<feature type="domain" description="Glycosyltransferase 2-like" evidence="1">
    <location>
        <begin position="5"/>
        <end position="135"/>
    </location>
</feature>
<organism evidence="2">
    <name type="scientific">marine metagenome</name>
    <dbReference type="NCBI Taxonomy" id="408172"/>
    <lineage>
        <taxon>unclassified sequences</taxon>
        <taxon>metagenomes</taxon>
        <taxon>ecological metagenomes</taxon>
    </lineage>
</organism>
<accession>A0A381TP41</accession>
<dbReference type="InterPro" id="IPR001173">
    <property type="entry name" value="Glyco_trans_2-like"/>
</dbReference>
<reference evidence="2" key="1">
    <citation type="submission" date="2018-05" db="EMBL/GenBank/DDBJ databases">
        <authorList>
            <person name="Lanie J.A."/>
            <person name="Ng W.-L."/>
            <person name="Kazmierczak K.M."/>
            <person name="Andrzejewski T.M."/>
            <person name="Davidsen T.M."/>
            <person name="Wayne K.J."/>
            <person name="Tettelin H."/>
            <person name="Glass J.I."/>
            <person name="Rusch D."/>
            <person name="Podicherti R."/>
            <person name="Tsui H.-C.T."/>
            <person name="Winkler M.E."/>
        </authorList>
    </citation>
    <scope>NUCLEOTIDE SEQUENCE</scope>
</reference>
<evidence type="ECO:0000313" key="2">
    <source>
        <dbReference type="EMBL" id="SVA17825.1"/>
    </source>
</evidence>
<dbReference type="Gene3D" id="3.90.550.10">
    <property type="entry name" value="Spore Coat Polysaccharide Biosynthesis Protein SpsA, Chain A"/>
    <property type="match status" value="1"/>
</dbReference>
<dbReference type="InterPro" id="IPR029044">
    <property type="entry name" value="Nucleotide-diphossugar_trans"/>
</dbReference>
<gene>
    <name evidence="2" type="ORF">METZ01_LOCUS70679</name>
</gene>
<protein>
    <recommendedName>
        <fullName evidence="1">Glycosyltransferase 2-like domain-containing protein</fullName>
    </recommendedName>
</protein>
<evidence type="ECO:0000259" key="1">
    <source>
        <dbReference type="Pfam" id="PF00535"/>
    </source>
</evidence>
<dbReference type="Pfam" id="PF00535">
    <property type="entry name" value="Glycos_transf_2"/>
    <property type="match status" value="1"/>
</dbReference>
<dbReference type="AlphaFoldDB" id="A0A381TP41"/>
<dbReference type="EMBL" id="UINC01004921">
    <property type="protein sequence ID" value="SVA17825.1"/>
    <property type="molecule type" value="Genomic_DNA"/>
</dbReference>
<name>A0A381TP41_9ZZZZ</name>
<dbReference type="SUPFAM" id="SSF53448">
    <property type="entry name" value="Nucleotide-diphospho-sugar transferases"/>
    <property type="match status" value="1"/>
</dbReference>
<proteinExistence type="predicted"/>